<protein>
    <recommendedName>
        <fullName evidence="4">Radial spoke protein 8</fullName>
    </recommendedName>
</protein>
<sequence>MGRDTLFSYAYGQRAVPKLAEMLSDKTRTEEERVQTLTSLNNLLASQEEKCAATSAIPSIPHRLEQLIRSETEPVRRLSADCLASLATVMQGRIAIAEYDIVPAMTDALRDKSPNVRTAAARALRSVATSRDGCALLAADEVVQALVAALDVDEQPTIVAALSALASLTRLDVGVGVAIAAMIIEKLRKCIALGQRTNRELLLCALQCLFNIANTADGKAAAIHASLLPALGALCVAPAPGGELLDPETVRLAVGCIMATTIAKEGKFAAADSAVVGALCDILVDAGTDPFTLRSVVAAMKNIAELPRARAEFAAQLAPHGVDMLMIADGAVWPDSNRYVHQNVAPGGVACDADRALRAQWGYPEPHPSSYDEPGE</sequence>
<evidence type="ECO:0008006" key="4">
    <source>
        <dbReference type="Google" id="ProtNLM"/>
    </source>
</evidence>
<evidence type="ECO:0000256" key="1">
    <source>
        <dbReference type="PROSITE-ProRule" id="PRU00103"/>
    </source>
</evidence>
<dbReference type="SUPFAM" id="SSF48371">
    <property type="entry name" value="ARM repeat"/>
    <property type="match status" value="1"/>
</dbReference>
<proteinExistence type="predicted"/>
<dbReference type="OMA" id="VGCIMAT"/>
<dbReference type="InterPro" id="IPR042856">
    <property type="entry name" value="RSP14"/>
</dbReference>
<dbReference type="Gene3D" id="1.25.10.10">
    <property type="entry name" value="Leucine-rich Repeat Variant"/>
    <property type="match status" value="2"/>
</dbReference>
<dbReference type="EMBL" id="JAGTXO010000040">
    <property type="protein sequence ID" value="KAG8459472.1"/>
    <property type="molecule type" value="Genomic_DNA"/>
</dbReference>
<organism evidence="2 3">
    <name type="scientific">Diacronema lutheri</name>
    <name type="common">Unicellular marine alga</name>
    <name type="synonym">Monochrysis lutheri</name>
    <dbReference type="NCBI Taxonomy" id="2081491"/>
    <lineage>
        <taxon>Eukaryota</taxon>
        <taxon>Haptista</taxon>
        <taxon>Haptophyta</taxon>
        <taxon>Pavlovophyceae</taxon>
        <taxon>Pavlovales</taxon>
        <taxon>Pavlovaceae</taxon>
        <taxon>Diacronema</taxon>
    </lineage>
</organism>
<evidence type="ECO:0000313" key="3">
    <source>
        <dbReference type="Proteomes" id="UP000751190"/>
    </source>
</evidence>
<dbReference type="PANTHER" id="PTHR15599:SF1">
    <property type="entry name" value="RADIAL SPOKE HEAD 14 HOMOLOG"/>
    <property type="match status" value="1"/>
</dbReference>
<reference evidence="2" key="1">
    <citation type="submission" date="2021-05" db="EMBL/GenBank/DDBJ databases">
        <title>The genome of the haptophyte Pavlova lutheri (Diacronema luteri, Pavlovales) - a model for lipid biosynthesis in eukaryotic algae.</title>
        <authorList>
            <person name="Hulatt C.J."/>
            <person name="Posewitz M.C."/>
        </authorList>
    </citation>
    <scope>NUCLEOTIDE SEQUENCE</scope>
    <source>
        <strain evidence="2">NIVA-4/92</strain>
    </source>
</reference>
<dbReference type="InterPro" id="IPR011989">
    <property type="entry name" value="ARM-like"/>
</dbReference>
<dbReference type="AlphaFoldDB" id="A0A8J6C260"/>
<name>A0A8J6C260_DIALT</name>
<accession>A0A8J6C260</accession>
<evidence type="ECO:0000313" key="2">
    <source>
        <dbReference type="EMBL" id="KAG8459472.1"/>
    </source>
</evidence>
<dbReference type="InterPro" id="IPR016024">
    <property type="entry name" value="ARM-type_fold"/>
</dbReference>
<dbReference type="OrthoDB" id="526070at2759"/>
<dbReference type="PROSITE" id="PS50077">
    <property type="entry name" value="HEAT_REPEAT"/>
    <property type="match status" value="1"/>
</dbReference>
<dbReference type="PANTHER" id="PTHR15599">
    <property type="entry name" value="RTDR1"/>
    <property type="match status" value="1"/>
</dbReference>
<keyword evidence="3" id="KW-1185">Reference proteome</keyword>
<dbReference type="InterPro" id="IPR021133">
    <property type="entry name" value="HEAT_type_2"/>
</dbReference>
<comment type="caution">
    <text evidence="2">The sequence shown here is derived from an EMBL/GenBank/DDBJ whole genome shotgun (WGS) entry which is preliminary data.</text>
</comment>
<dbReference type="Proteomes" id="UP000751190">
    <property type="component" value="Unassembled WGS sequence"/>
</dbReference>
<feature type="repeat" description="HEAT" evidence="1">
    <location>
        <begin position="101"/>
        <end position="138"/>
    </location>
</feature>
<dbReference type="Pfam" id="PF13646">
    <property type="entry name" value="HEAT_2"/>
    <property type="match status" value="1"/>
</dbReference>
<gene>
    <name evidence="2" type="ORF">KFE25_012807</name>
</gene>